<name>A0A2U1MX44_ARTAN</name>
<accession>A0A2U1MX44</accession>
<evidence type="ECO:0000313" key="1">
    <source>
        <dbReference type="EMBL" id="PWA65831.1"/>
    </source>
</evidence>
<comment type="caution">
    <text evidence="1">The sequence shown here is derived from an EMBL/GenBank/DDBJ whole genome shotgun (WGS) entry which is preliminary data.</text>
</comment>
<reference evidence="1 2" key="1">
    <citation type="journal article" date="2018" name="Mol. Plant">
        <title>The genome of Artemisia annua provides insight into the evolution of Asteraceae family and artemisinin biosynthesis.</title>
        <authorList>
            <person name="Shen Q."/>
            <person name="Zhang L."/>
            <person name="Liao Z."/>
            <person name="Wang S."/>
            <person name="Yan T."/>
            <person name="Shi P."/>
            <person name="Liu M."/>
            <person name="Fu X."/>
            <person name="Pan Q."/>
            <person name="Wang Y."/>
            <person name="Lv Z."/>
            <person name="Lu X."/>
            <person name="Zhang F."/>
            <person name="Jiang W."/>
            <person name="Ma Y."/>
            <person name="Chen M."/>
            <person name="Hao X."/>
            <person name="Li L."/>
            <person name="Tang Y."/>
            <person name="Lv G."/>
            <person name="Zhou Y."/>
            <person name="Sun X."/>
            <person name="Brodelius P.E."/>
            <person name="Rose J.K.C."/>
            <person name="Tang K."/>
        </authorList>
    </citation>
    <scope>NUCLEOTIDE SEQUENCE [LARGE SCALE GENOMIC DNA]</scope>
    <source>
        <strain evidence="2">cv. Huhao1</strain>
        <tissue evidence="1">Leaf</tissue>
    </source>
</reference>
<organism evidence="1 2">
    <name type="scientific">Artemisia annua</name>
    <name type="common">Sweet wormwood</name>
    <dbReference type="NCBI Taxonomy" id="35608"/>
    <lineage>
        <taxon>Eukaryota</taxon>
        <taxon>Viridiplantae</taxon>
        <taxon>Streptophyta</taxon>
        <taxon>Embryophyta</taxon>
        <taxon>Tracheophyta</taxon>
        <taxon>Spermatophyta</taxon>
        <taxon>Magnoliopsida</taxon>
        <taxon>eudicotyledons</taxon>
        <taxon>Gunneridae</taxon>
        <taxon>Pentapetalae</taxon>
        <taxon>asterids</taxon>
        <taxon>campanulids</taxon>
        <taxon>Asterales</taxon>
        <taxon>Asteraceae</taxon>
        <taxon>Asteroideae</taxon>
        <taxon>Anthemideae</taxon>
        <taxon>Artemisiinae</taxon>
        <taxon>Artemisia</taxon>
    </lineage>
</organism>
<gene>
    <name evidence="1" type="ORF">CTI12_AA299900</name>
</gene>
<dbReference type="AlphaFoldDB" id="A0A2U1MX44"/>
<proteinExistence type="predicted"/>
<dbReference type="EMBL" id="PKPP01004149">
    <property type="protein sequence ID" value="PWA65831.1"/>
    <property type="molecule type" value="Genomic_DNA"/>
</dbReference>
<protein>
    <submittedName>
        <fullName evidence="1">Uncharacterized protein</fullName>
    </submittedName>
</protein>
<keyword evidence="2" id="KW-1185">Reference proteome</keyword>
<evidence type="ECO:0000313" key="2">
    <source>
        <dbReference type="Proteomes" id="UP000245207"/>
    </source>
</evidence>
<sequence length="81" mass="9319">MLVSESTTRIVKMSTKGCPRNATRVKPPIEVKQKKTATCSYCRESGHKITRLNWSTGLNIKKLKFCPWSQHLALIMWLLFP</sequence>
<dbReference type="Proteomes" id="UP000245207">
    <property type="component" value="Unassembled WGS sequence"/>
</dbReference>